<keyword evidence="1" id="KW-0805">Transcription regulation</keyword>
<dbReference type="EMBL" id="JACCQK010000006">
    <property type="protein sequence ID" value="MBG0778335.1"/>
    <property type="molecule type" value="Genomic_DNA"/>
</dbReference>
<dbReference type="InterPro" id="IPR000524">
    <property type="entry name" value="Tscrpt_reg_HTH_GntR"/>
</dbReference>
<evidence type="ECO:0000256" key="2">
    <source>
        <dbReference type="ARBA" id="ARBA00023125"/>
    </source>
</evidence>
<dbReference type="Proteomes" id="UP000706172">
    <property type="component" value="Unassembled WGS sequence"/>
</dbReference>
<dbReference type="SUPFAM" id="SSF46785">
    <property type="entry name" value="Winged helix' DNA-binding domain"/>
    <property type="match status" value="1"/>
</dbReference>
<accession>A0A931G7M1</accession>
<dbReference type="SUPFAM" id="SSF48008">
    <property type="entry name" value="GntR ligand-binding domain-like"/>
    <property type="match status" value="1"/>
</dbReference>
<dbReference type="PANTHER" id="PTHR43537:SF49">
    <property type="entry name" value="TRANSCRIPTIONAL REGULATORY PROTEIN"/>
    <property type="match status" value="1"/>
</dbReference>
<dbReference type="Pfam" id="PF07729">
    <property type="entry name" value="FCD"/>
    <property type="match status" value="1"/>
</dbReference>
<comment type="caution">
    <text evidence="5">The sequence shown here is derived from an EMBL/GenBank/DDBJ whole genome shotgun (WGS) entry which is preliminary data.</text>
</comment>
<dbReference type="CDD" id="cd07377">
    <property type="entry name" value="WHTH_GntR"/>
    <property type="match status" value="1"/>
</dbReference>
<keyword evidence="3" id="KW-0804">Transcription</keyword>
<name>A0A931G7M1_9BACT</name>
<protein>
    <submittedName>
        <fullName evidence="5">FadR family transcriptional regulator</fullName>
    </submittedName>
</protein>
<dbReference type="PRINTS" id="PR00035">
    <property type="entry name" value="HTHGNTR"/>
</dbReference>
<dbReference type="SMART" id="SM00895">
    <property type="entry name" value="FCD"/>
    <property type="match status" value="1"/>
</dbReference>
<evidence type="ECO:0000256" key="1">
    <source>
        <dbReference type="ARBA" id="ARBA00023015"/>
    </source>
</evidence>
<dbReference type="InterPro" id="IPR036388">
    <property type="entry name" value="WH-like_DNA-bd_sf"/>
</dbReference>
<dbReference type="Pfam" id="PF00392">
    <property type="entry name" value="GntR"/>
    <property type="match status" value="1"/>
</dbReference>
<evidence type="ECO:0000256" key="3">
    <source>
        <dbReference type="ARBA" id="ARBA00023163"/>
    </source>
</evidence>
<feature type="domain" description="HTH gntR-type" evidence="4">
    <location>
        <begin position="8"/>
        <end position="78"/>
    </location>
</feature>
<dbReference type="GO" id="GO:0003677">
    <property type="term" value="F:DNA binding"/>
    <property type="evidence" value="ECO:0007669"/>
    <property type="project" value="UniProtKB-KW"/>
</dbReference>
<dbReference type="PANTHER" id="PTHR43537">
    <property type="entry name" value="TRANSCRIPTIONAL REGULATOR, GNTR FAMILY"/>
    <property type="match status" value="1"/>
</dbReference>
<dbReference type="SMART" id="SM00345">
    <property type="entry name" value="HTH_GNTR"/>
    <property type="match status" value="1"/>
</dbReference>
<gene>
    <name evidence="5" type="ORF">H0S81_00160</name>
</gene>
<dbReference type="PROSITE" id="PS50949">
    <property type="entry name" value="HTH_GNTR"/>
    <property type="match status" value="1"/>
</dbReference>
<dbReference type="InterPro" id="IPR036390">
    <property type="entry name" value="WH_DNA-bd_sf"/>
</dbReference>
<proteinExistence type="predicted"/>
<evidence type="ECO:0000313" key="6">
    <source>
        <dbReference type="Proteomes" id="UP000706172"/>
    </source>
</evidence>
<dbReference type="AlphaFoldDB" id="A0A931G7M1"/>
<dbReference type="InterPro" id="IPR008920">
    <property type="entry name" value="TF_FadR/GntR_C"/>
</dbReference>
<sequence length="235" mass="26941">MFKRAKQSRVFQDVVDQIQEAILTKKLAPGTRLPAERDLKEMFNTSRGTLREALRVLEQKGLIEIKLGVAGGAIVKQIDTDPLMESLALLIQSGEVSLEHLSEFRIKIEGSLVELATERATPKDIEKLEQMQARARHCYDIQDWESFLKTDEAMHTYIGTMTRNPVFQFVQKSIHDNIHRYYQDFLPMNRERTLENLQDFDKIIAAMKSKNGAAASAIITDHVQRFHDKMTGKQP</sequence>
<keyword evidence="2" id="KW-0238">DNA-binding</keyword>
<evidence type="ECO:0000259" key="4">
    <source>
        <dbReference type="PROSITE" id="PS50949"/>
    </source>
</evidence>
<dbReference type="Gene3D" id="1.10.10.10">
    <property type="entry name" value="Winged helix-like DNA-binding domain superfamily/Winged helix DNA-binding domain"/>
    <property type="match status" value="1"/>
</dbReference>
<dbReference type="GO" id="GO:0003700">
    <property type="term" value="F:DNA-binding transcription factor activity"/>
    <property type="evidence" value="ECO:0007669"/>
    <property type="project" value="InterPro"/>
</dbReference>
<organism evidence="5 6">
    <name type="scientific">Desulfotignum balticum</name>
    <dbReference type="NCBI Taxonomy" id="115781"/>
    <lineage>
        <taxon>Bacteria</taxon>
        <taxon>Pseudomonadati</taxon>
        <taxon>Thermodesulfobacteriota</taxon>
        <taxon>Desulfobacteria</taxon>
        <taxon>Desulfobacterales</taxon>
        <taxon>Desulfobacteraceae</taxon>
        <taxon>Desulfotignum</taxon>
    </lineage>
</organism>
<dbReference type="InterPro" id="IPR011711">
    <property type="entry name" value="GntR_C"/>
</dbReference>
<evidence type="ECO:0000313" key="5">
    <source>
        <dbReference type="EMBL" id="MBG0778335.1"/>
    </source>
</evidence>
<reference evidence="5" key="1">
    <citation type="submission" date="2020-07" db="EMBL/GenBank/DDBJ databases">
        <title>Severe corrosion of carbon steel in oil field produced water can be linked to methanogenic archaea containing a special type of NiFe hydrogenase.</title>
        <authorList>
            <person name="Lahme S."/>
            <person name="Mand J."/>
            <person name="Longwell J."/>
            <person name="Smith R."/>
            <person name="Enning D."/>
        </authorList>
    </citation>
    <scope>NUCLEOTIDE SEQUENCE</scope>
    <source>
        <strain evidence="5">MIC098Bin6</strain>
    </source>
</reference>
<dbReference type="Gene3D" id="1.20.120.530">
    <property type="entry name" value="GntR ligand-binding domain-like"/>
    <property type="match status" value="1"/>
</dbReference>